<dbReference type="EC" id="2.8.1.7" evidence="3"/>
<dbReference type="InterPro" id="IPR015421">
    <property type="entry name" value="PyrdxlP-dep_Trfase_major"/>
</dbReference>
<reference evidence="3" key="1">
    <citation type="submission" date="2018-06" db="EMBL/GenBank/DDBJ databases">
        <authorList>
            <person name="Zhirakovskaya E."/>
        </authorList>
    </citation>
    <scope>NUCLEOTIDE SEQUENCE</scope>
</reference>
<dbReference type="SUPFAM" id="SSF53383">
    <property type="entry name" value="PLP-dependent transferases"/>
    <property type="match status" value="1"/>
</dbReference>
<dbReference type="Gene3D" id="3.40.640.10">
    <property type="entry name" value="Type I PLP-dependent aspartate aminotransferase-like (Major domain)"/>
    <property type="match status" value="1"/>
</dbReference>
<dbReference type="Gene3D" id="3.90.1150.10">
    <property type="entry name" value="Aspartate Aminotransferase, domain 1"/>
    <property type="match status" value="1"/>
</dbReference>
<name>A0A3B0VJE6_9ZZZZ</name>
<keyword evidence="1" id="KW-0663">Pyridoxal phosphate</keyword>
<dbReference type="AlphaFoldDB" id="A0A3B0VJE6"/>
<proteinExistence type="predicted"/>
<dbReference type="PANTHER" id="PTHR43586:SF8">
    <property type="entry name" value="CYSTEINE DESULFURASE 1, CHLOROPLASTIC"/>
    <property type="match status" value="1"/>
</dbReference>
<organism evidence="3">
    <name type="scientific">hydrothermal vent metagenome</name>
    <dbReference type="NCBI Taxonomy" id="652676"/>
    <lineage>
        <taxon>unclassified sequences</taxon>
        <taxon>metagenomes</taxon>
        <taxon>ecological metagenomes</taxon>
    </lineage>
</organism>
<feature type="domain" description="Aminotransferase class V" evidence="2">
    <location>
        <begin position="122"/>
        <end position="459"/>
    </location>
</feature>
<keyword evidence="3" id="KW-0808">Transferase</keyword>
<evidence type="ECO:0000313" key="3">
    <source>
        <dbReference type="EMBL" id="VAW43665.1"/>
    </source>
</evidence>
<gene>
    <name evidence="3" type="ORF">MNBD_GAMMA02-93</name>
</gene>
<evidence type="ECO:0000259" key="2">
    <source>
        <dbReference type="Pfam" id="PF00266"/>
    </source>
</evidence>
<dbReference type="GO" id="GO:0031071">
    <property type="term" value="F:cysteine desulfurase activity"/>
    <property type="evidence" value="ECO:0007669"/>
    <property type="project" value="UniProtKB-EC"/>
</dbReference>
<dbReference type="EMBL" id="UOFA01000004">
    <property type="protein sequence ID" value="VAW43665.1"/>
    <property type="molecule type" value="Genomic_DNA"/>
</dbReference>
<dbReference type="InterPro" id="IPR015422">
    <property type="entry name" value="PyrdxlP-dep_Trfase_small"/>
</dbReference>
<accession>A0A3B0VJE6</accession>
<dbReference type="InterPro" id="IPR015424">
    <property type="entry name" value="PyrdxlP-dep_Trfase"/>
</dbReference>
<protein>
    <submittedName>
        <fullName evidence="3">Cysteine desulfurase</fullName>
        <ecNumber evidence="3">2.8.1.7</ecNumber>
    </submittedName>
</protein>
<dbReference type="Pfam" id="PF00266">
    <property type="entry name" value="Aminotran_5"/>
    <property type="match status" value="1"/>
</dbReference>
<dbReference type="PANTHER" id="PTHR43586">
    <property type="entry name" value="CYSTEINE DESULFURASE"/>
    <property type="match status" value="1"/>
</dbReference>
<dbReference type="InterPro" id="IPR000192">
    <property type="entry name" value="Aminotrans_V_dom"/>
</dbReference>
<sequence>MSITDNNLKPECLRQAIIGVDAPFCTPFGQRLMTYCDYTASGRTLTFIEKYLMKLQRHYANTHTEDDMTGRSMTRLLHDAEQRIKDSLGADENDRIICIGTGATGAINKIQQILGTYLPPATRAQIESAADCDLEKIKTQSPIIFVGPYEHHSNEISWRDGLCEVVELDLDENGHAGLAQLESHLKKDQYKNRLKIGSFSAASNVTGLISHNREIARLLHQYDALAFFDFAASAPYVEIDMHPEDDPLGYYDAVFLSPHKFLGGPGSTGVLVFNKNIYQTALKPTVSGGGTVSYVARHDHDFIEDIEEREKAGTPGVLQIMRAALCFEVKEKFGVQQIHDIEQNWLANAFAEWNQHPRIEILGDQDPKNRVGIVSFNIKTASGKYLHPKFVTVLLNDLFGIQSRAGCSCAGPYGHQLLNIDEETSEQYRALIQMGYHGIKPGWCRIGFHYTMDEPEVQYIIDCVKFIAENGAEFLPWYKFCLKQACWQHINDDGKCPELSLDEAFKQDMDNPQPLSPMLRTSLYKQFLQEAERLKSEAKLLPVRKPQSLPEIEHLNQFIV</sequence>
<evidence type="ECO:0000256" key="1">
    <source>
        <dbReference type="ARBA" id="ARBA00022898"/>
    </source>
</evidence>